<dbReference type="PANTHER" id="PTHR42824:SF1">
    <property type="entry name" value="GLUTAMINE AMIDOTRANSFERASE YAFJ-RELATED"/>
    <property type="match status" value="1"/>
</dbReference>
<gene>
    <name evidence="2" type="ORF">HA332_12470</name>
</gene>
<dbReference type="Proteomes" id="UP000646844">
    <property type="component" value="Unassembled WGS sequence"/>
</dbReference>
<dbReference type="InterPro" id="IPR029055">
    <property type="entry name" value="Ntn_hydrolases_N"/>
</dbReference>
<dbReference type="RefSeq" id="WP_010980412.1">
    <property type="nucleotide sequence ID" value="NZ_BAABQO010000001.1"/>
</dbReference>
<dbReference type="OMA" id="PYTDSYM"/>
<reference evidence="2" key="1">
    <citation type="journal article" date="2020" name="bioRxiv">
        <title>A rank-normalized archaeal taxonomy based on genome phylogeny resolves widespread incomplete and uneven classifications.</title>
        <authorList>
            <person name="Rinke C."/>
            <person name="Chuvochina M."/>
            <person name="Mussig A.J."/>
            <person name="Chaumeil P.-A."/>
            <person name="Waite D.W."/>
            <person name="Whitman W.B."/>
            <person name="Parks D.H."/>
            <person name="Hugenholtz P."/>
        </authorList>
    </citation>
    <scope>NUCLEOTIDE SEQUENCE</scope>
    <source>
        <strain evidence="2">UBA8838</strain>
    </source>
</reference>
<name>A0A832TT30_9CREN</name>
<organism evidence="2 3">
    <name type="scientific">Sulfurisphaera tokodaii</name>
    <dbReference type="NCBI Taxonomy" id="111955"/>
    <lineage>
        <taxon>Archaea</taxon>
        <taxon>Thermoproteota</taxon>
        <taxon>Thermoprotei</taxon>
        <taxon>Sulfolobales</taxon>
        <taxon>Sulfolobaceae</taxon>
        <taxon>Sulfurisphaera</taxon>
    </lineage>
</organism>
<dbReference type="GO" id="GO:0016740">
    <property type="term" value="F:transferase activity"/>
    <property type="evidence" value="ECO:0007669"/>
    <property type="project" value="UniProtKB-KW"/>
</dbReference>
<accession>A0A832TT30</accession>
<proteinExistence type="predicted"/>
<keyword evidence="1 2" id="KW-0315">Glutamine amidotransferase</keyword>
<protein>
    <submittedName>
        <fullName evidence="2">Class II glutamine amidotransferase</fullName>
    </submittedName>
</protein>
<dbReference type="AlphaFoldDB" id="A0A832TT30"/>
<evidence type="ECO:0000313" key="3">
    <source>
        <dbReference type="Proteomes" id="UP000646844"/>
    </source>
</evidence>
<dbReference type="Gene3D" id="3.60.20.10">
    <property type="entry name" value="Glutamine Phosphoribosylpyrophosphate, subunit 1, domain 1"/>
    <property type="match status" value="1"/>
</dbReference>
<comment type="caution">
    <text evidence="2">The sequence shown here is derived from an EMBL/GenBank/DDBJ whole genome shotgun (WGS) entry which is preliminary data.</text>
</comment>
<dbReference type="Pfam" id="PF13230">
    <property type="entry name" value="GATase_4"/>
    <property type="match status" value="1"/>
</dbReference>
<sequence length="239" mass="28002">MCRILAFKAKGEPNFEVLKAFLSASKNDVYFKYGSHSDGWGFVALISKNGKWKVLYYKTNEPIYEDPLFFDYLSLLKGDEIYAIFHARKAGKNFLLGVRHNHPYYYRLSTHDLYFAHNGSINRKAFSEPNYPSTDSYLFFLEIIKNYSLKNDFKTAYLETLSTLSQYASSLNSALLTFNNQEGPRIFVGYYYNKNRMKEIEEYYKLYRYENYIFSSTVGYYLGKNVEELSFSSINEISG</sequence>
<dbReference type="InterPro" id="IPR026869">
    <property type="entry name" value="EgtC-like"/>
</dbReference>
<evidence type="ECO:0000256" key="1">
    <source>
        <dbReference type="ARBA" id="ARBA00022962"/>
    </source>
</evidence>
<dbReference type="SUPFAM" id="SSF56235">
    <property type="entry name" value="N-terminal nucleophile aminohydrolases (Ntn hydrolases)"/>
    <property type="match status" value="1"/>
</dbReference>
<evidence type="ECO:0000313" key="2">
    <source>
        <dbReference type="EMBL" id="HII75148.1"/>
    </source>
</evidence>
<dbReference type="GeneID" id="1460410"/>
<dbReference type="EMBL" id="DUJO01000052">
    <property type="protein sequence ID" value="HII75148.1"/>
    <property type="molecule type" value="Genomic_DNA"/>
</dbReference>
<keyword evidence="2" id="KW-0808">Transferase</keyword>
<dbReference type="PANTHER" id="PTHR42824">
    <property type="entry name" value="GLUTAMINE AMIDOTRANSFERASE"/>
    <property type="match status" value="1"/>
</dbReference>